<dbReference type="PANTHER" id="PTHR32015">
    <property type="entry name" value="FASTING INDUCED LIPASE"/>
    <property type="match status" value="1"/>
</dbReference>
<feature type="chain" id="PRO_5012760292" evidence="1">
    <location>
        <begin position="30"/>
        <end position="314"/>
    </location>
</feature>
<dbReference type="Gene3D" id="3.40.50.1820">
    <property type="entry name" value="alpha/beta hydrolase"/>
    <property type="match status" value="1"/>
</dbReference>
<evidence type="ECO:0000313" key="2">
    <source>
        <dbReference type="EMBL" id="SNT11256.1"/>
    </source>
</evidence>
<sequence>MLPIRPRSALRLLSALTLTAALFATPVLADTTTAALAKAPASGTKAAATVNAAATAAGATASSGWNNWSCKPSAAHPRPVVLVHGTLGNSIDNWLGLAPYLVKRGYCVYSLDYGQLPGVPLFHGLGPITASSQQLADHVDRVLAATGAGKVDIVGHSQGGMMPRYYMKFLGGAPKVNALVGIAPSNHGTDLGGLLKLLPYFPGAAEAIEHLTPQGLTDQMAGSAFLTKLNAGGDTLPGVRYTVIATKYDEVVTPYTSQFLSGPDVRNVVLQDLCPLDLSEHVFAGLTDRIVFHETANALDPAHAKATDCGDVFS</sequence>
<keyword evidence="2" id="KW-0378">Hydrolase</keyword>
<evidence type="ECO:0000256" key="1">
    <source>
        <dbReference type="SAM" id="SignalP"/>
    </source>
</evidence>
<accession>A0A239JZ02</accession>
<dbReference type="OrthoDB" id="8871309at2"/>
<name>A0A239JZ02_9ACTN</name>
<protein>
    <submittedName>
        <fullName evidence="2">Triacylglycerol esterase/lipase EstA, alpha/beta hydrolase fold</fullName>
    </submittedName>
</protein>
<proteinExistence type="predicted"/>
<dbReference type="InterPro" id="IPR002918">
    <property type="entry name" value="Lipase_EstA/Esterase_EstB"/>
</dbReference>
<dbReference type="Proteomes" id="UP000198280">
    <property type="component" value="Unassembled WGS sequence"/>
</dbReference>
<dbReference type="PANTHER" id="PTHR32015:SF1">
    <property type="entry name" value="LIPASE"/>
    <property type="match status" value="1"/>
</dbReference>
<gene>
    <name evidence="2" type="ORF">SAMN05216252_114118</name>
</gene>
<reference evidence="2 3" key="1">
    <citation type="submission" date="2017-06" db="EMBL/GenBank/DDBJ databases">
        <authorList>
            <person name="Kim H.J."/>
            <person name="Triplett B.A."/>
        </authorList>
    </citation>
    <scope>NUCLEOTIDE SEQUENCE [LARGE SCALE GENOMIC DNA]</scope>
    <source>
        <strain evidence="2 3">CGMCC 4.1858</strain>
    </source>
</reference>
<dbReference type="SUPFAM" id="SSF53474">
    <property type="entry name" value="alpha/beta-Hydrolases"/>
    <property type="match status" value="1"/>
</dbReference>
<organism evidence="2 3">
    <name type="scientific">Actinacidiphila glaucinigra</name>
    <dbReference type="NCBI Taxonomy" id="235986"/>
    <lineage>
        <taxon>Bacteria</taxon>
        <taxon>Bacillati</taxon>
        <taxon>Actinomycetota</taxon>
        <taxon>Actinomycetes</taxon>
        <taxon>Kitasatosporales</taxon>
        <taxon>Streptomycetaceae</taxon>
        <taxon>Actinacidiphila</taxon>
    </lineage>
</organism>
<dbReference type="GO" id="GO:0016298">
    <property type="term" value="F:lipase activity"/>
    <property type="evidence" value="ECO:0007669"/>
    <property type="project" value="TreeGrafter"/>
</dbReference>
<evidence type="ECO:0000313" key="3">
    <source>
        <dbReference type="Proteomes" id="UP000198280"/>
    </source>
</evidence>
<dbReference type="EMBL" id="FZOF01000014">
    <property type="protein sequence ID" value="SNT11256.1"/>
    <property type="molecule type" value="Genomic_DNA"/>
</dbReference>
<dbReference type="AlphaFoldDB" id="A0A239JZ02"/>
<dbReference type="RefSeq" id="WP_089226233.1">
    <property type="nucleotide sequence ID" value="NZ_FZOF01000014.1"/>
</dbReference>
<feature type="signal peptide" evidence="1">
    <location>
        <begin position="1"/>
        <end position="29"/>
    </location>
</feature>
<keyword evidence="3" id="KW-1185">Reference proteome</keyword>
<keyword evidence="1" id="KW-0732">Signal</keyword>
<dbReference type="Pfam" id="PF01674">
    <property type="entry name" value="Lipase_2"/>
    <property type="match status" value="1"/>
</dbReference>
<dbReference type="GO" id="GO:0016042">
    <property type="term" value="P:lipid catabolic process"/>
    <property type="evidence" value="ECO:0007669"/>
    <property type="project" value="InterPro"/>
</dbReference>
<dbReference type="InterPro" id="IPR029058">
    <property type="entry name" value="AB_hydrolase_fold"/>
</dbReference>